<protein>
    <submittedName>
        <fullName evidence="2">Uncharacterized protein</fullName>
    </submittedName>
</protein>
<feature type="chain" id="PRO_5012972670" evidence="1">
    <location>
        <begin position="17"/>
        <end position="180"/>
    </location>
</feature>
<reference evidence="2" key="1">
    <citation type="submission" date="2016-10" db="EMBL/GenBank/DDBJ databases">
        <authorList>
            <person name="Benchimol M."/>
            <person name="Almeida L.G."/>
            <person name="Vasconcelos A.T."/>
            <person name="Perreira-Neves A."/>
            <person name="Rosa I.A."/>
            <person name="Tasca T."/>
            <person name="Bogo M.R."/>
            <person name="de Souza W."/>
        </authorList>
    </citation>
    <scope>NUCLEOTIDE SEQUENCE [LARGE SCALE GENOMIC DNA]</scope>
    <source>
        <strain evidence="2">K</strain>
    </source>
</reference>
<dbReference type="AlphaFoldDB" id="A0A1J4JWP5"/>
<accession>A0A1J4JWP5</accession>
<sequence length="180" mass="20692">MFLLLFGLAASTRVSLKELKALNEKLEILTKKKDQEAASFIKDFAKSREDNSLTYSIRTQSGRQNTGADKAAFNLTAENYFIYKSKESGKNVKMEFDIILNRRAKLKKIAFEKLSNSIPCQFSKADLLYYPEAKKKKTLSFVNGELVFKNKFKQDQFSLILYAQESCPHITFGKLLFEEK</sequence>
<evidence type="ECO:0000313" key="2">
    <source>
        <dbReference type="EMBL" id="OHT01956.1"/>
    </source>
</evidence>
<dbReference type="GeneID" id="94842431"/>
<proteinExistence type="predicted"/>
<dbReference type="Proteomes" id="UP000179807">
    <property type="component" value="Unassembled WGS sequence"/>
</dbReference>
<comment type="caution">
    <text evidence="2">The sequence shown here is derived from an EMBL/GenBank/DDBJ whole genome shotgun (WGS) entry which is preliminary data.</text>
</comment>
<evidence type="ECO:0000256" key="1">
    <source>
        <dbReference type="SAM" id="SignalP"/>
    </source>
</evidence>
<keyword evidence="3" id="KW-1185">Reference proteome</keyword>
<evidence type="ECO:0000313" key="3">
    <source>
        <dbReference type="Proteomes" id="UP000179807"/>
    </source>
</evidence>
<organism evidence="2 3">
    <name type="scientific">Tritrichomonas foetus</name>
    <dbReference type="NCBI Taxonomy" id="1144522"/>
    <lineage>
        <taxon>Eukaryota</taxon>
        <taxon>Metamonada</taxon>
        <taxon>Parabasalia</taxon>
        <taxon>Tritrichomonadida</taxon>
        <taxon>Tritrichomonadidae</taxon>
        <taxon>Tritrichomonas</taxon>
    </lineage>
</organism>
<dbReference type="VEuPathDB" id="TrichDB:TRFO_31092"/>
<dbReference type="RefSeq" id="XP_068355092.1">
    <property type="nucleotide sequence ID" value="XM_068507727.1"/>
</dbReference>
<feature type="signal peptide" evidence="1">
    <location>
        <begin position="1"/>
        <end position="16"/>
    </location>
</feature>
<keyword evidence="1" id="KW-0732">Signal</keyword>
<dbReference type="EMBL" id="MLAK01000888">
    <property type="protein sequence ID" value="OHT01956.1"/>
    <property type="molecule type" value="Genomic_DNA"/>
</dbReference>
<name>A0A1J4JWP5_9EUKA</name>
<gene>
    <name evidence="2" type="ORF">TRFO_31092</name>
</gene>